<dbReference type="Proteomes" id="UP000478052">
    <property type="component" value="Unassembled WGS sequence"/>
</dbReference>
<dbReference type="EMBL" id="VUJU01000127">
    <property type="protein sequence ID" value="KAF0772837.1"/>
    <property type="molecule type" value="Genomic_DNA"/>
</dbReference>
<keyword evidence="3" id="KW-1185">Reference proteome</keyword>
<evidence type="ECO:0000256" key="1">
    <source>
        <dbReference type="SAM" id="MobiDB-lite"/>
    </source>
</evidence>
<reference evidence="2 3" key="1">
    <citation type="submission" date="2019-08" db="EMBL/GenBank/DDBJ databases">
        <title>Whole genome of Aphis craccivora.</title>
        <authorList>
            <person name="Voronova N.V."/>
            <person name="Shulinski R.S."/>
            <person name="Bandarenka Y.V."/>
            <person name="Zhorov D.G."/>
            <person name="Warner D."/>
        </authorList>
    </citation>
    <scope>NUCLEOTIDE SEQUENCE [LARGE SCALE GENOMIC DNA]</scope>
    <source>
        <strain evidence="2">180601</strain>
        <tissue evidence="2">Whole Body</tissue>
    </source>
</reference>
<accession>A0A6G0ZMY4</accession>
<gene>
    <name evidence="2" type="ORF">FWK35_00002945</name>
</gene>
<organism evidence="2 3">
    <name type="scientific">Aphis craccivora</name>
    <name type="common">Cowpea aphid</name>
    <dbReference type="NCBI Taxonomy" id="307492"/>
    <lineage>
        <taxon>Eukaryota</taxon>
        <taxon>Metazoa</taxon>
        <taxon>Ecdysozoa</taxon>
        <taxon>Arthropoda</taxon>
        <taxon>Hexapoda</taxon>
        <taxon>Insecta</taxon>
        <taxon>Pterygota</taxon>
        <taxon>Neoptera</taxon>
        <taxon>Paraneoptera</taxon>
        <taxon>Hemiptera</taxon>
        <taxon>Sternorrhyncha</taxon>
        <taxon>Aphidomorpha</taxon>
        <taxon>Aphidoidea</taxon>
        <taxon>Aphididae</taxon>
        <taxon>Aphidini</taxon>
        <taxon>Aphis</taxon>
        <taxon>Aphis</taxon>
    </lineage>
</organism>
<comment type="caution">
    <text evidence="2">The sequence shown here is derived from an EMBL/GenBank/DDBJ whole genome shotgun (WGS) entry which is preliminary data.</text>
</comment>
<dbReference type="AlphaFoldDB" id="A0A6G0ZMY4"/>
<proteinExistence type="predicted"/>
<evidence type="ECO:0000313" key="2">
    <source>
        <dbReference type="EMBL" id="KAF0772837.1"/>
    </source>
</evidence>
<feature type="region of interest" description="Disordered" evidence="1">
    <location>
        <begin position="67"/>
        <end position="92"/>
    </location>
</feature>
<sequence>MRSLPSARYDARVKLDHPLSPPLTCVVLQPLSSSHDVHDPYFMTKTKKRPLSVTGRTLRSNIKVLDESESANKRSRRSVPATTTTTTTMMAI</sequence>
<protein>
    <submittedName>
        <fullName evidence="2">Anaphase-promoting complex subunit 4-like</fullName>
    </submittedName>
</protein>
<feature type="compositionally biased region" description="Low complexity" evidence="1">
    <location>
        <begin position="82"/>
        <end position="92"/>
    </location>
</feature>
<evidence type="ECO:0000313" key="3">
    <source>
        <dbReference type="Proteomes" id="UP000478052"/>
    </source>
</evidence>
<name>A0A6G0ZMY4_APHCR</name>